<dbReference type="AlphaFoldDB" id="A0A392LYC9"/>
<organism evidence="1 2">
    <name type="scientific">Trifolium medium</name>
    <dbReference type="NCBI Taxonomy" id="97028"/>
    <lineage>
        <taxon>Eukaryota</taxon>
        <taxon>Viridiplantae</taxon>
        <taxon>Streptophyta</taxon>
        <taxon>Embryophyta</taxon>
        <taxon>Tracheophyta</taxon>
        <taxon>Spermatophyta</taxon>
        <taxon>Magnoliopsida</taxon>
        <taxon>eudicotyledons</taxon>
        <taxon>Gunneridae</taxon>
        <taxon>Pentapetalae</taxon>
        <taxon>rosids</taxon>
        <taxon>fabids</taxon>
        <taxon>Fabales</taxon>
        <taxon>Fabaceae</taxon>
        <taxon>Papilionoideae</taxon>
        <taxon>50 kb inversion clade</taxon>
        <taxon>NPAAA clade</taxon>
        <taxon>Hologalegina</taxon>
        <taxon>IRL clade</taxon>
        <taxon>Trifolieae</taxon>
        <taxon>Trifolium</taxon>
    </lineage>
</organism>
<evidence type="ECO:0000313" key="2">
    <source>
        <dbReference type="Proteomes" id="UP000265520"/>
    </source>
</evidence>
<name>A0A392LYC9_9FABA</name>
<evidence type="ECO:0000313" key="1">
    <source>
        <dbReference type="EMBL" id="MCH79971.1"/>
    </source>
</evidence>
<dbReference type="PANTHER" id="PTHR33116:SF86">
    <property type="entry name" value="REVERSE TRANSCRIPTASE DOMAIN-CONTAINING PROTEIN"/>
    <property type="match status" value="1"/>
</dbReference>
<accession>A0A392LYC9</accession>
<reference evidence="1 2" key="1">
    <citation type="journal article" date="2018" name="Front. Plant Sci.">
        <title>Red Clover (Trifolium pratense) and Zigzag Clover (T. medium) - A Picture of Genomic Similarities and Differences.</title>
        <authorList>
            <person name="Dluhosova J."/>
            <person name="Istvanek J."/>
            <person name="Nedelnik J."/>
            <person name="Repkova J."/>
        </authorList>
    </citation>
    <scope>NUCLEOTIDE SEQUENCE [LARGE SCALE GENOMIC DNA]</scope>
    <source>
        <strain evidence="2">cv. 10/8</strain>
        <tissue evidence="1">Leaf</tissue>
    </source>
</reference>
<dbReference type="EMBL" id="LXQA010000545">
    <property type="protein sequence ID" value="MCH79971.1"/>
    <property type="molecule type" value="Genomic_DNA"/>
</dbReference>
<gene>
    <name evidence="1" type="ORF">A2U01_0000733</name>
</gene>
<feature type="non-terminal residue" evidence="1">
    <location>
        <position position="672"/>
    </location>
</feature>
<proteinExistence type="predicted"/>
<protein>
    <recommendedName>
        <fullName evidence="3">Reverse transcriptase</fullName>
    </recommendedName>
</protein>
<comment type="caution">
    <text evidence="1">The sequence shown here is derived from an EMBL/GenBank/DDBJ whole genome shotgun (WGS) entry which is preliminary data.</text>
</comment>
<dbReference type="PANTHER" id="PTHR33116">
    <property type="entry name" value="REVERSE TRANSCRIPTASE ZINC-BINDING DOMAIN-CONTAINING PROTEIN-RELATED-RELATED"/>
    <property type="match status" value="1"/>
</dbReference>
<evidence type="ECO:0008006" key="3">
    <source>
        <dbReference type="Google" id="ProtNLM"/>
    </source>
</evidence>
<sequence>MLSAEDKRAGATQPPWLIRGFRAAVQDSGLIYLPMEGHPFTWTKGCRALNPTEERLDRALATQWWLDEFPQFKFINATADRFDHSPILLRLIHVEKEFKPRVFKFENAWLEEHDLNSVVSDAWNREGFASLLLKIKSCSEDLEEWRARLRSRFTQSIREYHEEMEHNQDSSNELCVRIYQEAREKLSKVLRQEEEYWKQRSKTHWLRDGDSNTKFFHAMASTRRKRNKIAKLSNNEGDMINDQRGMCNIAKDCFENLFKKANNEDDEVTNLVCGRVTDDDNHKLTRDFQIEEFKEALFSMHSDKAPGPDELNPTFYKRFWALYGNEVSQTSKQWLQRGRFPDQLNDTNIVLIPKVDSPTSMKDLKPTSLCNVLYKIVLNVLANKIKPLLNRANEKEAQCMKKILDIYEKASGQAINYAKSEVYFNMNTPNHIKESISNTLGFTEVVGTGRYLGMPSMIGRNKKAMFGYLKDRMWKKLQSWSGDELEKMINSFWWGSNKTTAMLGKQSWELLTNHDTILSIVFKAKYYPREGFLDAKLGHNPSYVWRSIQASQVIVKRGLQWRIGNGANVPIWKQPWLRDETCAFVTTEVVAGRENMNVGDLINHNTRTWNIELIHQIFNPRDASEIIKIPLNLLQSDDVPIWRFSRNGAYSVRSAYYQLMEVIIDNSHLKVE</sequence>
<keyword evidence="2" id="KW-1185">Reference proteome</keyword>
<dbReference type="Proteomes" id="UP000265520">
    <property type="component" value="Unassembled WGS sequence"/>
</dbReference>